<keyword evidence="1" id="KW-0472">Membrane</keyword>
<gene>
    <name evidence="2" type="ORF">EDEG_03784</name>
</gene>
<proteinExistence type="predicted"/>
<dbReference type="AlphaFoldDB" id="J9DJZ3"/>
<dbReference type="EMBL" id="AFBI03000122">
    <property type="protein sequence ID" value="EJW01672.1"/>
    <property type="molecule type" value="Genomic_DNA"/>
</dbReference>
<organism evidence="2 3">
    <name type="scientific">Edhazardia aedis (strain USNM 41457)</name>
    <name type="common">Microsporidian parasite</name>
    <dbReference type="NCBI Taxonomy" id="1003232"/>
    <lineage>
        <taxon>Eukaryota</taxon>
        <taxon>Fungi</taxon>
        <taxon>Fungi incertae sedis</taxon>
        <taxon>Microsporidia</taxon>
        <taxon>Edhazardia</taxon>
    </lineage>
</organism>
<reference evidence="3" key="2">
    <citation type="submission" date="2015-07" db="EMBL/GenBank/DDBJ databases">
        <title>Contrasting host-pathogen interactions and genome evolution in two generalist and specialist microsporidian pathogens of mosquitoes.</title>
        <authorList>
            <consortium name="The Broad Institute Genomics Platform"/>
            <consortium name="The Broad Institute Genome Sequencing Center for Infectious Disease"/>
            <person name="Cuomo C.A."/>
            <person name="Sanscrainte N.D."/>
            <person name="Goldberg J.M."/>
            <person name="Heiman D."/>
            <person name="Young S."/>
            <person name="Zeng Q."/>
            <person name="Becnel J.J."/>
            <person name="Birren B.W."/>
        </authorList>
    </citation>
    <scope>NUCLEOTIDE SEQUENCE [LARGE SCALE GENOMIC DNA]</scope>
    <source>
        <strain evidence="3">USNM 41457</strain>
    </source>
</reference>
<evidence type="ECO:0000256" key="1">
    <source>
        <dbReference type="SAM" id="Phobius"/>
    </source>
</evidence>
<dbReference type="VEuPathDB" id="MicrosporidiaDB:EDEG_03784"/>
<feature type="transmembrane region" description="Helical" evidence="1">
    <location>
        <begin position="14"/>
        <end position="35"/>
    </location>
</feature>
<sequence length="257" mass="31479">MLNQWIKYLLKKSLLVLCMGMPIFILLYYFSWYLFRNFRRRYRRKIEEMLSIPPNKIKCYSKYIQKNIDLQKEILDKKYKIDGKDDHLGTDKTSIYVVYIRDLKIDLWKRALTKMCENSEDIMGIKNFSIKQEYFTHLSNEILCIICGNLNKNECFIRADKHMKIFKCIYEFINMKISYYFKEYNLSYDQQNDAYQLLNEMQISIKNYKNKNINILHEEDHTLNFYSPKIRKINIELLNDLEIFVIKYFKLQERIKI</sequence>
<keyword evidence="1" id="KW-1133">Transmembrane helix</keyword>
<keyword evidence="1" id="KW-0812">Transmembrane</keyword>
<protein>
    <submittedName>
        <fullName evidence="2">Uncharacterized protein</fullName>
    </submittedName>
</protein>
<dbReference type="InParanoid" id="J9DJZ3"/>
<keyword evidence="3" id="KW-1185">Reference proteome</keyword>
<comment type="caution">
    <text evidence="2">The sequence shown here is derived from an EMBL/GenBank/DDBJ whole genome shotgun (WGS) entry which is preliminary data.</text>
</comment>
<evidence type="ECO:0000313" key="2">
    <source>
        <dbReference type="EMBL" id="EJW01672.1"/>
    </source>
</evidence>
<name>J9DJZ3_EDHAE</name>
<evidence type="ECO:0000313" key="3">
    <source>
        <dbReference type="Proteomes" id="UP000003163"/>
    </source>
</evidence>
<dbReference type="Proteomes" id="UP000003163">
    <property type="component" value="Unassembled WGS sequence"/>
</dbReference>
<accession>J9DJZ3</accession>
<dbReference type="HOGENOM" id="CLU_1081937_0_0_1"/>
<reference evidence="2 3" key="1">
    <citation type="submission" date="2011-08" db="EMBL/GenBank/DDBJ databases">
        <authorList>
            <person name="Liu Z.J."/>
            <person name="Shi F.L."/>
            <person name="Lu J.Q."/>
            <person name="Li M."/>
            <person name="Wang Z.L."/>
        </authorList>
    </citation>
    <scope>NUCLEOTIDE SEQUENCE [LARGE SCALE GENOMIC DNA]</scope>
    <source>
        <strain evidence="2 3">USNM 41457</strain>
    </source>
</reference>